<dbReference type="OrthoDB" id="263516at2"/>
<dbReference type="EMBL" id="CP001854">
    <property type="protein sequence ID" value="ADB51537.1"/>
    <property type="molecule type" value="Genomic_DNA"/>
</dbReference>
<dbReference type="AlphaFoldDB" id="D3FD25"/>
<name>D3FD25_CONWI</name>
<accession>D3FD25</accession>
<evidence type="ECO:0000313" key="1">
    <source>
        <dbReference type="EMBL" id="ADB51537.1"/>
    </source>
</evidence>
<keyword evidence="2" id="KW-1185">Reference proteome</keyword>
<dbReference type="STRING" id="469383.Cwoe_3118"/>
<dbReference type="KEGG" id="cwo:Cwoe_3118"/>
<dbReference type="Proteomes" id="UP000008229">
    <property type="component" value="Chromosome"/>
</dbReference>
<dbReference type="HOGENOM" id="CLU_655080_0_0_11"/>
<dbReference type="RefSeq" id="WP_012934588.1">
    <property type="nucleotide sequence ID" value="NC_013739.1"/>
</dbReference>
<sequence precursor="true">MSERTPELTILAVLVALVAGILLLGGRGGAGGGAAASTTEVVSPQRLARVERRVEELRGLRFLTPVKVEVLSPDEVRAIGVRESREATPRAETAAREELMKLLGLIDADVSLDSVTSSIYGEQVAGFYDPRSGRLALVEGAGVDDVTLAHELTHALEDQHYDLDRLGEPGRGDRMDDDAAAGESGLVEGTATALMMRYLQRYPEALTLGDAFGQLLSASGGRALPPYVMRSLLFPYQQGERFVDGLLATSGDWRLVDNALRYRPPVSTAELYDVDRWLKVERPEPVALPAAAAFGPGWRRVLTSTFGEFDLRELLLAADVPRAAAEQLAGGWTGGRYALWRRGPLAADGCAAPCAERDAFVLGLRLDSPVAARAVAAPLRTWARRLAQERGTGAAVQSRGDALRLTLAPGDALAARLAR</sequence>
<reference evidence="1 2" key="1">
    <citation type="journal article" date="2010" name="Stand. Genomic Sci.">
        <title>Complete genome sequence of Conexibacter woesei type strain (ID131577).</title>
        <authorList>
            <person name="Pukall R."/>
            <person name="Lapidus A."/>
            <person name="Glavina Del Rio T."/>
            <person name="Copeland A."/>
            <person name="Tice H."/>
            <person name="Cheng J.-F."/>
            <person name="Lucas S."/>
            <person name="Chen F."/>
            <person name="Nolan M."/>
            <person name="Bruce D."/>
            <person name="Goodwin L."/>
            <person name="Pitluck S."/>
            <person name="Mavromatis K."/>
            <person name="Ivanova N."/>
            <person name="Ovchinnikova G."/>
            <person name="Pati A."/>
            <person name="Chen A."/>
            <person name="Palaniappan K."/>
            <person name="Land M."/>
            <person name="Hauser L."/>
            <person name="Chang Y.-J."/>
            <person name="Jeffries C.D."/>
            <person name="Chain P."/>
            <person name="Meincke L."/>
            <person name="Sims D."/>
            <person name="Brettin T."/>
            <person name="Detter J.C."/>
            <person name="Rohde M."/>
            <person name="Goeker M."/>
            <person name="Bristow J."/>
            <person name="Eisen J.A."/>
            <person name="Markowitz V."/>
            <person name="Kyrpides N.C."/>
            <person name="Klenk H.-P."/>
            <person name="Hugenholtz P."/>
        </authorList>
    </citation>
    <scope>NUCLEOTIDE SEQUENCE [LARGE SCALE GENOMIC DNA]</scope>
    <source>
        <strain evidence="2">DSM 14684 / CIP 108061 / JCM 11494 / NBRC 100937 / ID131577</strain>
    </source>
</reference>
<organism evidence="1 2">
    <name type="scientific">Conexibacter woesei (strain DSM 14684 / CCUG 47730 / CIP 108061 / JCM 11494 / NBRC 100937 / ID131577)</name>
    <dbReference type="NCBI Taxonomy" id="469383"/>
    <lineage>
        <taxon>Bacteria</taxon>
        <taxon>Bacillati</taxon>
        <taxon>Actinomycetota</taxon>
        <taxon>Thermoleophilia</taxon>
        <taxon>Solirubrobacterales</taxon>
        <taxon>Conexibacteraceae</taxon>
        <taxon>Conexibacter</taxon>
    </lineage>
</organism>
<proteinExistence type="predicted"/>
<reference evidence="2" key="2">
    <citation type="submission" date="2010-01" db="EMBL/GenBank/DDBJ databases">
        <title>The complete genome of Conexibacter woesei DSM 14684.</title>
        <authorList>
            <consortium name="US DOE Joint Genome Institute (JGI-PGF)"/>
            <person name="Lucas S."/>
            <person name="Copeland A."/>
            <person name="Lapidus A."/>
            <person name="Glavina del Rio T."/>
            <person name="Dalin E."/>
            <person name="Tice H."/>
            <person name="Bruce D."/>
            <person name="Goodwin L."/>
            <person name="Pitluck S."/>
            <person name="Kyrpides N."/>
            <person name="Mavromatis K."/>
            <person name="Ivanova N."/>
            <person name="Mikhailova N."/>
            <person name="Chertkov O."/>
            <person name="Brettin T."/>
            <person name="Detter J.C."/>
            <person name="Han C."/>
            <person name="Larimer F."/>
            <person name="Land M."/>
            <person name="Hauser L."/>
            <person name="Markowitz V."/>
            <person name="Cheng J.-F."/>
            <person name="Hugenholtz P."/>
            <person name="Woyke T."/>
            <person name="Wu D."/>
            <person name="Pukall R."/>
            <person name="Steenblock K."/>
            <person name="Schneider S."/>
            <person name="Klenk H.-P."/>
            <person name="Eisen J.A."/>
        </authorList>
    </citation>
    <scope>NUCLEOTIDE SEQUENCE [LARGE SCALE GENOMIC DNA]</scope>
    <source>
        <strain evidence="2">DSM 14684 / CIP 108061 / JCM 11494 / NBRC 100937 / ID131577</strain>
    </source>
</reference>
<evidence type="ECO:0000313" key="2">
    <source>
        <dbReference type="Proteomes" id="UP000008229"/>
    </source>
</evidence>
<protein>
    <submittedName>
        <fullName evidence="1">Uncharacterized protein</fullName>
    </submittedName>
</protein>
<dbReference type="eggNOG" id="COG2856">
    <property type="taxonomic scope" value="Bacteria"/>
</dbReference>
<gene>
    <name evidence="1" type="ordered locus">Cwoe_3118</name>
</gene>